<reference evidence="8" key="1">
    <citation type="submission" date="2019-08" db="EMBL/GenBank/DDBJ databases">
        <authorList>
            <person name="Kucharzyk K."/>
            <person name="Murdoch R.W."/>
            <person name="Higgins S."/>
            <person name="Loffler F."/>
        </authorList>
    </citation>
    <scope>NUCLEOTIDE SEQUENCE</scope>
</reference>
<dbReference type="GO" id="GO:0046961">
    <property type="term" value="F:proton-transporting ATPase activity, rotational mechanism"/>
    <property type="evidence" value="ECO:0007669"/>
    <property type="project" value="InterPro"/>
</dbReference>
<protein>
    <submittedName>
        <fullName evidence="8">V-type ATP synthase alpha chain</fullName>
    </submittedName>
</protein>
<organism evidence="8">
    <name type="scientific">bioreactor metagenome</name>
    <dbReference type="NCBI Taxonomy" id="1076179"/>
    <lineage>
        <taxon>unclassified sequences</taxon>
        <taxon>metagenomes</taxon>
        <taxon>ecological metagenomes</taxon>
    </lineage>
</organism>
<evidence type="ECO:0000256" key="6">
    <source>
        <dbReference type="ARBA" id="ARBA00023065"/>
    </source>
</evidence>
<dbReference type="SUPFAM" id="SSF47917">
    <property type="entry name" value="C-terminal domain of alpha and beta subunits of F1 ATP synthase"/>
    <property type="match status" value="1"/>
</dbReference>
<dbReference type="PANTHER" id="PTHR43607:SF1">
    <property type="entry name" value="H(+)-TRANSPORTING TWO-SECTOR ATPASE"/>
    <property type="match status" value="1"/>
</dbReference>
<dbReference type="InterPro" id="IPR022878">
    <property type="entry name" value="V-ATPase_asu"/>
</dbReference>
<dbReference type="EMBL" id="VSSQ01001531">
    <property type="protein sequence ID" value="MPM09119.1"/>
    <property type="molecule type" value="Genomic_DNA"/>
</dbReference>
<keyword evidence="4" id="KW-0067">ATP-binding</keyword>
<evidence type="ECO:0000256" key="5">
    <source>
        <dbReference type="ARBA" id="ARBA00022967"/>
    </source>
</evidence>
<dbReference type="InterPro" id="IPR024034">
    <property type="entry name" value="ATPase_F1/V1_b/a_C"/>
</dbReference>
<dbReference type="InterPro" id="IPR055190">
    <property type="entry name" value="ATP-synt_VA_C"/>
</dbReference>
<keyword evidence="3" id="KW-0547">Nucleotide-binding</keyword>
<evidence type="ECO:0000256" key="4">
    <source>
        <dbReference type="ARBA" id="ARBA00022840"/>
    </source>
</evidence>
<evidence type="ECO:0000256" key="2">
    <source>
        <dbReference type="ARBA" id="ARBA00022448"/>
    </source>
</evidence>
<dbReference type="GO" id="GO:0046034">
    <property type="term" value="P:ATP metabolic process"/>
    <property type="evidence" value="ECO:0007669"/>
    <property type="project" value="InterPro"/>
</dbReference>
<dbReference type="PANTHER" id="PTHR43607">
    <property type="entry name" value="V-TYPE PROTON ATPASE CATALYTIC SUBUNIT A"/>
    <property type="match status" value="1"/>
</dbReference>
<sequence>MGIDALSYKDRLTLEATRSIREDYLHQNAFHEVDTYASPAKQAMLLKLILAYYDKSLAALEKGASFSKLAALPVREDIGRYKYVHEDECKDRFQKLMAELNSQVSALTEGGNEDA</sequence>
<keyword evidence="2" id="KW-0813">Transport</keyword>
<dbReference type="GO" id="GO:0005524">
    <property type="term" value="F:ATP binding"/>
    <property type="evidence" value="ECO:0007669"/>
    <property type="project" value="UniProtKB-KW"/>
</dbReference>
<name>A0A644WZ66_9ZZZZ</name>
<keyword evidence="5" id="KW-1278">Translocase</keyword>
<proteinExistence type="inferred from homology"/>
<accession>A0A644WZ66</accession>
<evidence type="ECO:0000259" key="7">
    <source>
        <dbReference type="Pfam" id="PF22919"/>
    </source>
</evidence>
<keyword evidence="6" id="KW-0406">Ion transport</keyword>
<dbReference type="Gene3D" id="1.10.1140.10">
    <property type="entry name" value="Bovine Mitochondrial F1-atpase, Atp Synthase Beta Chain, Chain D, domain 3"/>
    <property type="match status" value="1"/>
</dbReference>
<comment type="caution">
    <text evidence="8">The sequence shown here is derived from an EMBL/GenBank/DDBJ whole genome shotgun (WGS) entry which is preliminary data.</text>
</comment>
<evidence type="ECO:0000256" key="3">
    <source>
        <dbReference type="ARBA" id="ARBA00022741"/>
    </source>
</evidence>
<dbReference type="CDD" id="cd18111">
    <property type="entry name" value="ATP-synt_V_A-type_alpha_C"/>
    <property type="match status" value="1"/>
</dbReference>
<evidence type="ECO:0000256" key="1">
    <source>
        <dbReference type="ARBA" id="ARBA00008936"/>
    </source>
</evidence>
<dbReference type="AlphaFoldDB" id="A0A644WZ66"/>
<feature type="domain" description="ATP synthase A/B type C-terminal" evidence="7">
    <location>
        <begin position="2"/>
        <end position="66"/>
    </location>
</feature>
<gene>
    <name evidence="8" type="primary">atpA_23</name>
    <name evidence="8" type="ORF">SDC9_55435</name>
</gene>
<dbReference type="Pfam" id="PF22919">
    <property type="entry name" value="ATP-synt_VA_C"/>
    <property type="match status" value="1"/>
</dbReference>
<comment type="similarity">
    <text evidence="1">Belongs to the ATPase alpha/beta chains family.</text>
</comment>
<evidence type="ECO:0000313" key="8">
    <source>
        <dbReference type="EMBL" id="MPM09119.1"/>
    </source>
</evidence>